<dbReference type="EMBL" id="GBRH01236824">
    <property type="protein sequence ID" value="JAD61071.1"/>
    <property type="molecule type" value="Transcribed_RNA"/>
</dbReference>
<reference evidence="1" key="1">
    <citation type="submission" date="2014-09" db="EMBL/GenBank/DDBJ databases">
        <authorList>
            <person name="Magalhaes I.L.F."/>
            <person name="Oliveira U."/>
            <person name="Santos F.R."/>
            <person name="Vidigal T.H.D.A."/>
            <person name="Brescovit A.D."/>
            <person name="Santos A.J."/>
        </authorList>
    </citation>
    <scope>NUCLEOTIDE SEQUENCE</scope>
    <source>
        <tissue evidence="1">Shoot tissue taken approximately 20 cm above the soil surface</tissue>
    </source>
</reference>
<organism evidence="1">
    <name type="scientific">Arundo donax</name>
    <name type="common">Giant reed</name>
    <name type="synonym">Donax arundinaceus</name>
    <dbReference type="NCBI Taxonomy" id="35708"/>
    <lineage>
        <taxon>Eukaryota</taxon>
        <taxon>Viridiplantae</taxon>
        <taxon>Streptophyta</taxon>
        <taxon>Embryophyta</taxon>
        <taxon>Tracheophyta</taxon>
        <taxon>Spermatophyta</taxon>
        <taxon>Magnoliopsida</taxon>
        <taxon>Liliopsida</taxon>
        <taxon>Poales</taxon>
        <taxon>Poaceae</taxon>
        <taxon>PACMAD clade</taxon>
        <taxon>Arundinoideae</taxon>
        <taxon>Arundineae</taxon>
        <taxon>Arundo</taxon>
    </lineage>
</organism>
<protein>
    <submittedName>
        <fullName evidence="1">Uncharacterized protein</fullName>
    </submittedName>
</protein>
<evidence type="ECO:0000313" key="1">
    <source>
        <dbReference type="EMBL" id="JAD61071.1"/>
    </source>
</evidence>
<proteinExistence type="predicted"/>
<accession>A0A0A9BCM3</accession>
<name>A0A0A9BCM3_ARUDO</name>
<sequence>MIRLRVGFLLSYGIVDFQIAMLLHIEHCHS</sequence>
<dbReference type="AlphaFoldDB" id="A0A0A9BCM3"/>
<reference evidence="1" key="2">
    <citation type="journal article" date="2015" name="Data Brief">
        <title>Shoot transcriptome of the giant reed, Arundo donax.</title>
        <authorList>
            <person name="Barrero R.A."/>
            <person name="Guerrero F.D."/>
            <person name="Moolhuijzen P."/>
            <person name="Goolsby J.A."/>
            <person name="Tidwell J."/>
            <person name="Bellgard S.E."/>
            <person name="Bellgard M.I."/>
        </authorList>
    </citation>
    <scope>NUCLEOTIDE SEQUENCE</scope>
    <source>
        <tissue evidence="1">Shoot tissue taken approximately 20 cm above the soil surface</tissue>
    </source>
</reference>